<dbReference type="SMART" id="SM00425">
    <property type="entry name" value="TBOX"/>
    <property type="match status" value="1"/>
</dbReference>
<dbReference type="Proteomes" id="UP000186922">
    <property type="component" value="Unassembled WGS sequence"/>
</dbReference>
<dbReference type="GO" id="GO:0000785">
    <property type="term" value="C:chromatin"/>
    <property type="evidence" value="ECO:0007669"/>
    <property type="project" value="TreeGrafter"/>
</dbReference>
<dbReference type="AlphaFoldDB" id="A0A1D1VWH9"/>
<dbReference type="InterPro" id="IPR018186">
    <property type="entry name" value="TF_T-box_CS"/>
</dbReference>
<evidence type="ECO:0000256" key="3">
    <source>
        <dbReference type="ARBA" id="ARBA00023125"/>
    </source>
</evidence>
<dbReference type="Gene3D" id="2.60.40.820">
    <property type="entry name" value="Transcription factor, T-box"/>
    <property type="match status" value="1"/>
</dbReference>
<proteinExistence type="predicted"/>
<dbReference type="EMBL" id="BDGG01000009">
    <property type="protein sequence ID" value="GAV02969.1"/>
    <property type="molecule type" value="Genomic_DNA"/>
</dbReference>
<feature type="region of interest" description="Disordered" evidence="7">
    <location>
        <begin position="157"/>
        <end position="330"/>
    </location>
</feature>
<sequence length="525" mass="58041">MFPAYKVKVSGLDKRAKYIFLMDIVPADDCRYKFHNSRWMVAGKADPEMPRRMYIHPDSPSTGEQWMQKSVSFHKLKLTNNISDKHGFVSASLNTYTILNSMHKYQPRLHIVLASELHKLPFSPFRSYVFPETQFVAVTAYQNEKITQLKIDNNPFAKGFRDTGAGKREKKRMLQSHHSHGHHGHRHHHERHNAATMARSPKAANESTDRERDHDKPQTDSATSEKDSMPPTKVQSGTHPAHTLNNPGGTERKKMADHESDSSDGESDSENNPNAEEDNISLGSSKSAKNPDKRLKTSADSPSDETAKVPPPSKSHLPVEPTAPSVHGYLPPNKIHPAGGAPDLNSLRQNHSGMMSMHPSMYHANGVGPYPMYPSDNACSNAFSQFMMSSPGHSHSHPFPPMTAPPAGGMGSLPFGTASSPFMYNHPGMLNPYSMTSFGPARAPQRFQPYQVPQNAKRPISEASQQRHSESRSVSPRSHSSSVSSTSSRQSSIKSKGDEADLKSATKGQDKTSVEKNYIAAPRQI</sequence>
<feature type="compositionally biased region" description="Acidic residues" evidence="7">
    <location>
        <begin position="262"/>
        <end position="279"/>
    </location>
</feature>
<keyword evidence="4" id="KW-0804">Transcription</keyword>
<dbReference type="PRINTS" id="PR00937">
    <property type="entry name" value="TBOX"/>
</dbReference>
<feature type="compositionally biased region" description="Basic and acidic residues" evidence="7">
    <location>
        <begin position="495"/>
        <end position="514"/>
    </location>
</feature>
<dbReference type="Pfam" id="PF00907">
    <property type="entry name" value="T-box"/>
    <property type="match status" value="1"/>
</dbReference>
<evidence type="ECO:0000256" key="7">
    <source>
        <dbReference type="SAM" id="MobiDB-lite"/>
    </source>
</evidence>
<dbReference type="OrthoDB" id="7442607at2759"/>
<keyword evidence="3 6" id="KW-0238">DNA-binding</keyword>
<accession>A0A1D1VWH9</accession>
<dbReference type="InterPro" id="IPR008967">
    <property type="entry name" value="p53-like_TF_DNA-bd_sf"/>
</dbReference>
<evidence type="ECO:0000256" key="2">
    <source>
        <dbReference type="ARBA" id="ARBA00023015"/>
    </source>
</evidence>
<dbReference type="InterPro" id="IPR046360">
    <property type="entry name" value="T-box_DNA-bd"/>
</dbReference>
<evidence type="ECO:0000256" key="1">
    <source>
        <dbReference type="ARBA" id="ARBA00004123"/>
    </source>
</evidence>
<evidence type="ECO:0000256" key="6">
    <source>
        <dbReference type="PROSITE-ProRule" id="PRU00201"/>
    </source>
</evidence>
<keyword evidence="10" id="KW-1185">Reference proteome</keyword>
<dbReference type="SUPFAM" id="SSF49417">
    <property type="entry name" value="p53-like transcription factors"/>
    <property type="match status" value="1"/>
</dbReference>
<keyword evidence="5 6" id="KW-0539">Nucleus</keyword>
<feature type="compositionally biased region" description="Low complexity" evidence="7">
    <location>
        <begin position="472"/>
        <end position="494"/>
    </location>
</feature>
<comment type="caution">
    <text evidence="6">Lacks conserved residue(s) required for the propagation of feature annotation.</text>
</comment>
<dbReference type="GO" id="GO:0000978">
    <property type="term" value="F:RNA polymerase II cis-regulatory region sequence-specific DNA binding"/>
    <property type="evidence" value="ECO:0007669"/>
    <property type="project" value="InterPro"/>
</dbReference>
<dbReference type="PROSITE" id="PS50252">
    <property type="entry name" value="TBOX_3"/>
    <property type="match status" value="1"/>
</dbReference>
<keyword evidence="2" id="KW-0805">Transcription regulation</keyword>
<evidence type="ECO:0000313" key="9">
    <source>
        <dbReference type="EMBL" id="GAV02969.1"/>
    </source>
</evidence>
<feature type="compositionally biased region" description="Polar residues" evidence="7">
    <location>
        <begin position="233"/>
        <end position="248"/>
    </location>
</feature>
<feature type="compositionally biased region" description="Basic residues" evidence="7">
    <location>
        <begin position="168"/>
        <end position="191"/>
    </location>
</feature>
<name>A0A1D1VWH9_RAMVA</name>
<dbReference type="GO" id="GO:0005634">
    <property type="term" value="C:nucleus"/>
    <property type="evidence" value="ECO:0007669"/>
    <property type="project" value="UniProtKB-SubCell"/>
</dbReference>
<dbReference type="PANTHER" id="PTHR11267:SF181">
    <property type="entry name" value="OPTOMOTOR-BLIND PROTEIN"/>
    <property type="match status" value="1"/>
</dbReference>
<evidence type="ECO:0000256" key="4">
    <source>
        <dbReference type="ARBA" id="ARBA00023163"/>
    </source>
</evidence>
<comment type="caution">
    <text evidence="9">The sequence shown here is derived from an EMBL/GenBank/DDBJ whole genome shotgun (WGS) entry which is preliminary data.</text>
</comment>
<evidence type="ECO:0000256" key="5">
    <source>
        <dbReference type="ARBA" id="ARBA00023242"/>
    </source>
</evidence>
<organism evidence="9 10">
    <name type="scientific">Ramazzottius varieornatus</name>
    <name type="common">Water bear</name>
    <name type="synonym">Tardigrade</name>
    <dbReference type="NCBI Taxonomy" id="947166"/>
    <lineage>
        <taxon>Eukaryota</taxon>
        <taxon>Metazoa</taxon>
        <taxon>Ecdysozoa</taxon>
        <taxon>Tardigrada</taxon>
        <taxon>Eutardigrada</taxon>
        <taxon>Parachela</taxon>
        <taxon>Hypsibioidea</taxon>
        <taxon>Ramazzottiidae</taxon>
        <taxon>Ramazzottius</taxon>
    </lineage>
</organism>
<evidence type="ECO:0000313" key="10">
    <source>
        <dbReference type="Proteomes" id="UP000186922"/>
    </source>
</evidence>
<feature type="compositionally biased region" description="Basic and acidic residues" evidence="7">
    <location>
        <begin position="250"/>
        <end position="261"/>
    </location>
</feature>
<dbReference type="GO" id="GO:0000981">
    <property type="term" value="F:DNA-binding transcription factor activity, RNA polymerase II-specific"/>
    <property type="evidence" value="ECO:0007669"/>
    <property type="project" value="TreeGrafter"/>
</dbReference>
<dbReference type="GO" id="GO:0045893">
    <property type="term" value="P:positive regulation of DNA-templated transcription"/>
    <property type="evidence" value="ECO:0007669"/>
    <property type="project" value="InterPro"/>
</dbReference>
<dbReference type="FunFam" id="2.60.40.820:FF:000016">
    <property type="entry name" value="T-box transcription factor TBX2-A"/>
    <property type="match status" value="1"/>
</dbReference>
<dbReference type="InterPro" id="IPR036960">
    <property type="entry name" value="T-box_sf"/>
</dbReference>
<dbReference type="InterPro" id="IPR001699">
    <property type="entry name" value="TF_T-box"/>
</dbReference>
<reference evidence="9 10" key="1">
    <citation type="journal article" date="2016" name="Nat. Commun.">
        <title>Extremotolerant tardigrade genome and improved radiotolerance of human cultured cells by tardigrade-unique protein.</title>
        <authorList>
            <person name="Hashimoto T."/>
            <person name="Horikawa D.D."/>
            <person name="Saito Y."/>
            <person name="Kuwahara H."/>
            <person name="Kozuka-Hata H."/>
            <person name="Shin-I T."/>
            <person name="Minakuchi Y."/>
            <person name="Ohishi K."/>
            <person name="Motoyama A."/>
            <person name="Aizu T."/>
            <person name="Enomoto A."/>
            <person name="Kondo K."/>
            <person name="Tanaka S."/>
            <person name="Hara Y."/>
            <person name="Koshikawa S."/>
            <person name="Sagara H."/>
            <person name="Miura T."/>
            <person name="Yokobori S."/>
            <person name="Miyagawa K."/>
            <person name="Suzuki Y."/>
            <person name="Kubo T."/>
            <person name="Oyama M."/>
            <person name="Kohara Y."/>
            <person name="Fujiyama A."/>
            <person name="Arakawa K."/>
            <person name="Katayama T."/>
            <person name="Toyoda A."/>
            <person name="Kunieda T."/>
        </authorList>
    </citation>
    <scope>NUCLEOTIDE SEQUENCE [LARGE SCALE GENOMIC DNA]</scope>
    <source>
        <strain evidence="9 10">YOKOZUNA-1</strain>
    </source>
</reference>
<feature type="region of interest" description="Disordered" evidence="7">
    <location>
        <begin position="452"/>
        <end position="525"/>
    </location>
</feature>
<dbReference type="PROSITE" id="PS01264">
    <property type="entry name" value="TBOX_2"/>
    <property type="match status" value="1"/>
</dbReference>
<gene>
    <name evidence="9" type="primary">RvY_13464</name>
    <name evidence="9" type="synonym">RvY_13464.1</name>
    <name evidence="9" type="ORF">RvY_13464-1</name>
</gene>
<evidence type="ECO:0000259" key="8">
    <source>
        <dbReference type="PROSITE" id="PS50252"/>
    </source>
</evidence>
<dbReference type="GO" id="GO:0001708">
    <property type="term" value="P:cell fate specification"/>
    <property type="evidence" value="ECO:0007669"/>
    <property type="project" value="TreeGrafter"/>
</dbReference>
<dbReference type="STRING" id="947166.A0A1D1VWH9"/>
<feature type="domain" description="T-box" evidence="8">
    <location>
        <begin position="1"/>
        <end position="162"/>
    </location>
</feature>
<comment type="subcellular location">
    <subcellularLocation>
        <location evidence="1 6">Nucleus</location>
    </subcellularLocation>
</comment>
<feature type="compositionally biased region" description="Basic and acidic residues" evidence="7">
    <location>
        <begin position="207"/>
        <end position="228"/>
    </location>
</feature>
<dbReference type="PANTHER" id="PTHR11267">
    <property type="entry name" value="T-BOX PROTEIN-RELATED"/>
    <property type="match status" value="1"/>
</dbReference>
<protein>
    <recommendedName>
        <fullName evidence="8">T-box domain-containing protein</fullName>
    </recommendedName>
</protein>